<reference evidence="2" key="1">
    <citation type="submission" date="2018-04" db="EMBL/GenBank/DDBJ databases">
        <authorList>
            <person name="Cornet L."/>
        </authorList>
    </citation>
    <scope>NUCLEOTIDE SEQUENCE [LARGE SCALE GENOMIC DNA]</scope>
</reference>
<name>A0A2W4UL33_9CYAN</name>
<gene>
    <name evidence="1" type="ORF">DCF25_10795</name>
</gene>
<dbReference type="Proteomes" id="UP000249354">
    <property type="component" value="Unassembled WGS sequence"/>
</dbReference>
<accession>A0A2W4UL33</accession>
<evidence type="ECO:0000313" key="1">
    <source>
        <dbReference type="EMBL" id="PZO17679.1"/>
    </source>
</evidence>
<protein>
    <submittedName>
        <fullName evidence="1">Type II toxin-antitoxin system RelE/ParE family toxin</fullName>
    </submittedName>
</protein>
<dbReference type="EMBL" id="QBMC01000064">
    <property type="protein sequence ID" value="PZO17679.1"/>
    <property type="molecule type" value="Genomic_DNA"/>
</dbReference>
<dbReference type="Pfam" id="PF05973">
    <property type="entry name" value="Gp49"/>
    <property type="match status" value="1"/>
</dbReference>
<sequence>MSWTIEFPYEDVEQFVIDLPPGLRARYVVLSDTLLEFGSNLGMPHTRAMSNGLFELRVKGREGIARVFYCTLIDQRIVMLHGFVKKSQKTPNKELRIARKRLSEIKEHGIQ</sequence>
<reference evidence="1 2" key="2">
    <citation type="submission" date="2018-06" db="EMBL/GenBank/DDBJ databases">
        <title>Metagenomic assembly of (sub)arctic Cyanobacteria and their associated microbiome from non-axenic cultures.</title>
        <authorList>
            <person name="Baurain D."/>
        </authorList>
    </citation>
    <scope>NUCLEOTIDE SEQUENCE [LARGE SCALE GENOMIC DNA]</scope>
    <source>
        <strain evidence="1">ULC129bin1</strain>
    </source>
</reference>
<dbReference type="InterPro" id="IPR009241">
    <property type="entry name" value="HigB-like"/>
</dbReference>
<comment type="caution">
    <text evidence="1">The sequence shown here is derived from an EMBL/GenBank/DDBJ whole genome shotgun (WGS) entry which is preliminary data.</text>
</comment>
<organism evidence="1 2">
    <name type="scientific">Leptolyngbya foveolarum</name>
    <dbReference type="NCBI Taxonomy" id="47253"/>
    <lineage>
        <taxon>Bacteria</taxon>
        <taxon>Bacillati</taxon>
        <taxon>Cyanobacteriota</taxon>
        <taxon>Cyanophyceae</taxon>
        <taxon>Leptolyngbyales</taxon>
        <taxon>Leptolyngbyaceae</taxon>
        <taxon>Leptolyngbya group</taxon>
        <taxon>Leptolyngbya</taxon>
    </lineage>
</organism>
<dbReference type="AlphaFoldDB" id="A0A2W4UL33"/>
<evidence type="ECO:0000313" key="2">
    <source>
        <dbReference type="Proteomes" id="UP000249354"/>
    </source>
</evidence>
<proteinExistence type="predicted"/>